<protein>
    <submittedName>
        <fullName evidence="1">Uncharacterized protein</fullName>
    </submittedName>
</protein>
<gene>
    <name evidence="1" type="ORF">LMG31506_03245</name>
</gene>
<evidence type="ECO:0000313" key="1">
    <source>
        <dbReference type="EMBL" id="CAG2145733.1"/>
    </source>
</evidence>
<keyword evidence="2" id="KW-1185">Reference proteome</keyword>
<evidence type="ECO:0000313" key="2">
    <source>
        <dbReference type="Proteomes" id="UP000672934"/>
    </source>
</evidence>
<reference evidence="1" key="1">
    <citation type="submission" date="2021-03" db="EMBL/GenBank/DDBJ databases">
        <authorList>
            <person name="Peeters C."/>
        </authorList>
    </citation>
    <scope>NUCLEOTIDE SEQUENCE</scope>
    <source>
        <strain evidence="1">LMG 31506</strain>
    </source>
</reference>
<dbReference type="AlphaFoldDB" id="A0A916NE89"/>
<organism evidence="1 2">
    <name type="scientific">Cupriavidus yeoncheonensis</name>
    <dbReference type="NCBI Taxonomy" id="1462994"/>
    <lineage>
        <taxon>Bacteria</taxon>
        <taxon>Pseudomonadati</taxon>
        <taxon>Pseudomonadota</taxon>
        <taxon>Betaproteobacteria</taxon>
        <taxon>Burkholderiales</taxon>
        <taxon>Burkholderiaceae</taxon>
        <taxon>Cupriavidus</taxon>
    </lineage>
</organism>
<dbReference type="EMBL" id="CAJPUY010000011">
    <property type="protein sequence ID" value="CAG2145733.1"/>
    <property type="molecule type" value="Genomic_DNA"/>
</dbReference>
<name>A0A916NE89_9BURK</name>
<accession>A0A916NE89</accession>
<dbReference type="Proteomes" id="UP000672934">
    <property type="component" value="Unassembled WGS sequence"/>
</dbReference>
<proteinExistence type="predicted"/>
<comment type="caution">
    <text evidence="1">The sequence shown here is derived from an EMBL/GenBank/DDBJ whole genome shotgun (WGS) entry which is preliminary data.</text>
</comment>
<sequence>MNGIEFGIDWKLKEKWSNRALDVKDTQAQNELLAEILQAMPVSLESQE</sequence>